<dbReference type="OrthoDB" id="415532at2759"/>
<dbReference type="Proteomes" id="UP000605986">
    <property type="component" value="Unassembled WGS sequence"/>
</dbReference>
<dbReference type="EMBL" id="JAADJG010000815">
    <property type="protein sequence ID" value="KAF4436169.1"/>
    <property type="molecule type" value="Genomic_DNA"/>
</dbReference>
<dbReference type="PANTHER" id="PTHR33119:SF1">
    <property type="entry name" value="FE2OG DIOXYGENASE DOMAIN-CONTAINING PROTEIN"/>
    <property type="match status" value="1"/>
</dbReference>
<dbReference type="InterPro" id="IPR049207">
    <property type="entry name" value="DUF4246_N"/>
</dbReference>
<evidence type="ECO:0000259" key="2">
    <source>
        <dbReference type="Pfam" id="PF21666"/>
    </source>
</evidence>
<evidence type="ECO:0000313" key="4">
    <source>
        <dbReference type="Proteomes" id="UP000605986"/>
    </source>
</evidence>
<organism evidence="3 4">
    <name type="scientific">Fusarium austroafricanum</name>
    <dbReference type="NCBI Taxonomy" id="2364996"/>
    <lineage>
        <taxon>Eukaryota</taxon>
        <taxon>Fungi</taxon>
        <taxon>Dikarya</taxon>
        <taxon>Ascomycota</taxon>
        <taxon>Pezizomycotina</taxon>
        <taxon>Sordariomycetes</taxon>
        <taxon>Hypocreomycetidae</taxon>
        <taxon>Hypocreales</taxon>
        <taxon>Nectriaceae</taxon>
        <taxon>Fusarium</taxon>
        <taxon>Fusarium concolor species complex</taxon>
    </lineage>
</organism>
<evidence type="ECO:0000259" key="1">
    <source>
        <dbReference type="Pfam" id="PF14033"/>
    </source>
</evidence>
<dbReference type="InterPro" id="IPR025340">
    <property type="entry name" value="DUF4246"/>
</dbReference>
<keyword evidence="4" id="KW-1185">Reference proteome</keyword>
<dbReference type="InterPro" id="IPR049192">
    <property type="entry name" value="DUF4246_C"/>
</dbReference>
<name>A0A8H4NFU8_9HYPO</name>
<protein>
    <submittedName>
        <fullName evidence="3">Uncharacterized protein</fullName>
    </submittedName>
</protein>
<proteinExistence type="predicted"/>
<sequence>MPHPKHLYPGVNLALRDMPDMYSNSTVVPVKEVAMMILMDTLTDKPDWHKKAFDETIVQKWRNEALSMSEDGMYARILQDKLEGGPPMPGSRIVTEAAFDYCIEEMRVKANYFLKSGLIPTLDGPGNTIIKSDSHIDEALHQDLNNACDQLREDQKDKIDWHPRSNDMVQDLIHPSMYHFVYDRSPFIQEEVVGVSNALDFIGQGEPIDGQTPLKVPFDSYGYNIGSGRVQPEYWSEKYQWLPANVAFQGDGSAKFTSYVNNLHPTKFADVYKTLETLVDKVIPAWDHCLREYRSYRDKVNAGREKSRFAWIHVANDEDDENWLPKWDLEEFKNKDVELTNEELEELEENCCDCAENPIEVDEDEATRRFNENLSPLTPNVDEESLARAKWEKFRSAKLPDPLPFEAADYAPKETLHEKFKEHGLQIIVKMASIELTPKKPEFPAGGWHIEGQMNEKIAATALYYFDSENVTDARLAFRTQTSYYLNDDLETNQDQFKYAEAVYGTLLRGGSAWPASACTQGYGDIETREGRLLAFPNVFQHRVSSFRLQDPTKPGHRRFIALWLVDPHQRILSTANVPPQQKDWWIGDGEVPKGLMSVEESREHRLKLMDERTAERAQSHWHSVNYNFCEH</sequence>
<feature type="domain" description="DUF4246" evidence="1">
    <location>
        <begin position="97"/>
        <end position="586"/>
    </location>
</feature>
<dbReference type="Pfam" id="PF14033">
    <property type="entry name" value="DUF4246"/>
    <property type="match status" value="1"/>
</dbReference>
<reference evidence="3" key="1">
    <citation type="submission" date="2020-01" db="EMBL/GenBank/DDBJ databases">
        <title>Identification and distribution of gene clusters putatively required for synthesis of sphingolipid metabolism inhibitors in phylogenetically diverse species of the filamentous fungus Fusarium.</title>
        <authorList>
            <person name="Kim H.-S."/>
            <person name="Busman M."/>
            <person name="Brown D.W."/>
            <person name="Divon H."/>
            <person name="Uhlig S."/>
            <person name="Proctor R.H."/>
        </authorList>
    </citation>
    <scope>NUCLEOTIDE SEQUENCE</scope>
    <source>
        <strain evidence="3">NRRL 53441</strain>
    </source>
</reference>
<dbReference type="Pfam" id="PF21666">
    <property type="entry name" value="DUF4246_N"/>
    <property type="match status" value="1"/>
</dbReference>
<evidence type="ECO:0000313" key="3">
    <source>
        <dbReference type="EMBL" id="KAF4436169.1"/>
    </source>
</evidence>
<comment type="caution">
    <text evidence="3">The sequence shown here is derived from an EMBL/GenBank/DDBJ whole genome shotgun (WGS) entry which is preliminary data.</text>
</comment>
<feature type="domain" description="DUF4246" evidence="2">
    <location>
        <begin position="21"/>
        <end position="64"/>
    </location>
</feature>
<dbReference type="PANTHER" id="PTHR33119">
    <property type="entry name" value="IFI3P"/>
    <property type="match status" value="1"/>
</dbReference>
<gene>
    <name evidence="3" type="ORF">F53441_13313</name>
</gene>
<dbReference type="AlphaFoldDB" id="A0A8H4NFU8"/>
<accession>A0A8H4NFU8</accession>